<comment type="subcellular location">
    <subcellularLocation>
        <location evidence="1">Cell membrane</location>
        <topology evidence="1">Multi-pass membrane protein</topology>
    </subcellularLocation>
</comment>
<dbReference type="PANTHER" id="PTHR32196">
    <property type="entry name" value="ABC TRANSPORTER PERMEASE PROTEIN YPHD-RELATED-RELATED"/>
    <property type="match status" value="1"/>
</dbReference>
<feature type="transmembrane region" description="Helical" evidence="6">
    <location>
        <begin position="85"/>
        <end position="118"/>
    </location>
</feature>
<feature type="transmembrane region" description="Helical" evidence="6">
    <location>
        <begin position="222"/>
        <end position="241"/>
    </location>
</feature>
<evidence type="ECO:0000256" key="4">
    <source>
        <dbReference type="ARBA" id="ARBA00022989"/>
    </source>
</evidence>
<protein>
    <submittedName>
        <fullName evidence="7">Ribose ABC transporter permease</fullName>
    </submittedName>
</protein>
<evidence type="ECO:0000313" key="8">
    <source>
        <dbReference type="Proteomes" id="UP001157126"/>
    </source>
</evidence>
<keyword evidence="5 6" id="KW-0472">Membrane</keyword>
<proteinExistence type="predicted"/>
<accession>A0ABQ6IMG9</accession>
<gene>
    <name evidence="7" type="ORF">GCM10025883_04320</name>
</gene>
<organism evidence="7 8">
    <name type="scientific">Mobilicoccus caccae</name>
    <dbReference type="NCBI Taxonomy" id="1859295"/>
    <lineage>
        <taxon>Bacteria</taxon>
        <taxon>Bacillati</taxon>
        <taxon>Actinomycetota</taxon>
        <taxon>Actinomycetes</taxon>
        <taxon>Micrococcales</taxon>
        <taxon>Dermatophilaceae</taxon>
        <taxon>Mobilicoccus</taxon>
    </lineage>
</organism>
<feature type="transmembrane region" description="Helical" evidence="6">
    <location>
        <begin position="60"/>
        <end position="79"/>
    </location>
</feature>
<feature type="transmembrane region" description="Helical" evidence="6">
    <location>
        <begin position="27"/>
        <end position="48"/>
    </location>
</feature>
<reference evidence="8" key="1">
    <citation type="journal article" date="2019" name="Int. J. Syst. Evol. Microbiol.">
        <title>The Global Catalogue of Microorganisms (GCM) 10K type strain sequencing project: providing services to taxonomists for standard genome sequencing and annotation.</title>
        <authorList>
            <consortium name="The Broad Institute Genomics Platform"/>
            <consortium name="The Broad Institute Genome Sequencing Center for Infectious Disease"/>
            <person name="Wu L."/>
            <person name="Ma J."/>
        </authorList>
    </citation>
    <scope>NUCLEOTIDE SEQUENCE [LARGE SCALE GENOMIC DNA]</scope>
    <source>
        <strain evidence="8">NBRC 113072</strain>
    </source>
</reference>
<evidence type="ECO:0000256" key="5">
    <source>
        <dbReference type="ARBA" id="ARBA00023136"/>
    </source>
</evidence>
<dbReference type="Proteomes" id="UP001157126">
    <property type="component" value="Unassembled WGS sequence"/>
</dbReference>
<evidence type="ECO:0000313" key="7">
    <source>
        <dbReference type="EMBL" id="GMA38387.1"/>
    </source>
</evidence>
<comment type="caution">
    <text evidence="7">The sequence shown here is derived from an EMBL/GenBank/DDBJ whole genome shotgun (WGS) entry which is preliminary data.</text>
</comment>
<dbReference type="CDD" id="cd06579">
    <property type="entry name" value="TM_PBP1_transp_AraH_like"/>
    <property type="match status" value="1"/>
</dbReference>
<evidence type="ECO:0000256" key="6">
    <source>
        <dbReference type="SAM" id="Phobius"/>
    </source>
</evidence>
<dbReference type="RefSeq" id="WP_284302456.1">
    <property type="nucleotide sequence ID" value="NZ_BSUO01000001.1"/>
</dbReference>
<keyword evidence="4 6" id="KW-1133">Transmembrane helix</keyword>
<keyword evidence="3 6" id="KW-0812">Transmembrane</keyword>
<sequence length="285" mass="28547">MSTNVATVDKAASKQDRKDLAYWWDRVGILLVLLVLIALMALVAPNFLTVANGFNVARAVSINAILAAGMTLVILTGGIDLSVGSIVAVSGVGGVLLAIAGVPAVLAVLGGIALGALAGLLNGLLVAWLALPAFIVTLGSMTYLRGAAYSLTDGQPVVASGLNYRGLGNGSIAAIPTPVVTMIVVYALCWFLLERTTFGRHVYAVGGNPEAARLGGINVRSVLLRVYVLAGAAAGLAGVIFSARVLSAQPTAGQAYELDAIAAVVLGGTALAGGVDGSSAPSSAP</sequence>
<dbReference type="InterPro" id="IPR001851">
    <property type="entry name" value="ABC_transp_permease"/>
</dbReference>
<evidence type="ECO:0000256" key="3">
    <source>
        <dbReference type="ARBA" id="ARBA00022692"/>
    </source>
</evidence>
<feature type="transmembrane region" description="Helical" evidence="6">
    <location>
        <begin position="125"/>
        <end position="144"/>
    </location>
</feature>
<evidence type="ECO:0000256" key="1">
    <source>
        <dbReference type="ARBA" id="ARBA00004651"/>
    </source>
</evidence>
<dbReference type="PANTHER" id="PTHR32196:SF72">
    <property type="entry name" value="RIBOSE IMPORT PERMEASE PROTEIN RBSC"/>
    <property type="match status" value="1"/>
</dbReference>
<dbReference type="EMBL" id="BSUO01000001">
    <property type="protein sequence ID" value="GMA38387.1"/>
    <property type="molecule type" value="Genomic_DNA"/>
</dbReference>
<evidence type="ECO:0000256" key="2">
    <source>
        <dbReference type="ARBA" id="ARBA00022475"/>
    </source>
</evidence>
<keyword evidence="8" id="KW-1185">Reference proteome</keyword>
<keyword evidence="2" id="KW-1003">Cell membrane</keyword>
<dbReference type="Pfam" id="PF02653">
    <property type="entry name" value="BPD_transp_2"/>
    <property type="match status" value="1"/>
</dbReference>
<name>A0ABQ6IMG9_9MICO</name>
<feature type="transmembrane region" description="Helical" evidence="6">
    <location>
        <begin position="172"/>
        <end position="193"/>
    </location>
</feature>